<dbReference type="GO" id="GO:0016829">
    <property type="term" value="F:lyase activity"/>
    <property type="evidence" value="ECO:0007669"/>
    <property type="project" value="UniProtKB-KW"/>
</dbReference>
<reference evidence="2 3" key="1">
    <citation type="journal article" date="2016" name="Nat. Commun.">
        <title>Thousands of microbial genomes shed light on interconnected biogeochemical processes in an aquifer system.</title>
        <authorList>
            <person name="Anantharaman K."/>
            <person name="Brown C.T."/>
            <person name="Hug L.A."/>
            <person name="Sharon I."/>
            <person name="Castelle C.J."/>
            <person name="Probst A.J."/>
            <person name="Thomas B.C."/>
            <person name="Singh A."/>
            <person name="Wilkins M.J."/>
            <person name="Karaoz U."/>
            <person name="Brodie E.L."/>
            <person name="Williams K.H."/>
            <person name="Hubbard S.S."/>
            <person name="Banfield J.F."/>
        </authorList>
    </citation>
    <scope>NUCLEOTIDE SEQUENCE [LARGE SCALE GENOMIC DNA]</scope>
</reference>
<dbReference type="PANTHER" id="PTHR30272">
    <property type="entry name" value="3-HYDROXYACYL-[ACYL-CARRIER-PROTEIN] DEHYDRATASE"/>
    <property type="match status" value="1"/>
</dbReference>
<dbReference type="AlphaFoldDB" id="A0A1F6C4G2"/>
<evidence type="ECO:0000313" key="3">
    <source>
        <dbReference type="Proteomes" id="UP000176633"/>
    </source>
</evidence>
<dbReference type="InterPro" id="IPR013114">
    <property type="entry name" value="FabA_FabZ"/>
</dbReference>
<evidence type="ECO:0008006" key="4">
    <source>
        <dbReference type="Google" id="ProtNLM"/>
    </source>
</evidence>
<dbReference type="SUPFAM" id="SSF54637">
    <property type="entry name" value="Thioesterase/thiol ester dehydrase-isomerase"/>
    <property type="match status" value="1"/>
</dbReference>
<name>A0A1F6C4G2_9BACT</name>
<dbReference type="Gene3D" id="3.10.129.10">
    <property type="entry name" value="Hotdog Thioesterase"/>
    <property type="match status" value="1"/>
</dbReference>
<keyword evidence="1" id="KW-0456">Lyase</keyword>
<accession>A0A1F6C4G2</accession>
<gene>
    <name evidence="2" type="ORF">A3G50_00785</name>
</gene>
<evidence type="ECO:0000256" key="1">
    <source>
        <dbReference type="ARBA" id="ARBA00023239"/>
    </source>
</evidence>
<protein>
    <recommendedName>
        <fullName evidence="4">Thioesterase domain-containing protein</fullName>
    </recommendedName>
</protein>
<comment type="caution">
    <text evidence="2">The sequence shown here is derived from an EMBL/GenBank/DDBJ whole genome shotgun (WGS) entry which is preliminary data.</text>
</comment>
<dbReference type="Pfam" id="PF07977">
    <property type="entry name" value="FabA"/>
    <property type="match status" value="1"/>
</dbReference>
<dbReference type="STRING" id="1798473.A3G50_00785"/>
<sequence length="143" mass="16316">MEALNVLENKILGQEEIRQIIPHRGRWLLLDEIVKIQEKFIIAIKTFTMEECEGHFGIAPGHLICEALAQAGAALVLSRCLHKEKMIFLVRTRADFLVPVMPMEKTTLEVELVREKMGMCFFRGRALVGLRKSVEWDGVGTLR</sequence>
<dbReference type="InterPro" id="IPR029069">
    <property type="entry name" value="HotDog_dom_sf"/>
</dbReference>
<proteinExistence type="predicted"/>
<dbReference type="Proteomes" id="UP000176633">
    <property type="component" value="Unassembled WGS sequence"/>
</dbReference>
<dbReference type="PANTHER" id="PTHR30272:SF1">
    <property type="entry name" value="3-HYDROXYACYL-[ACYL-CARRIER-PROTEIN] DEHYDRATASE"/>
    <property type="match status" value="1"/>
</dbReference>
<dbReference type="EMBL" id="MFKM01000007">
    <property type="protein sequence ID" value="OGG43687.1"/>
    <property type="molecule type" value="Genomic_DNA"/>
</dbReference>
<organism evidence="2 3">
    <name type="scientific">Candidatus Jorgensenbacteria bacterium RIFCSPLOWO2_12_FULL_42_11</name>
    <dbReference type="NCBI Taxonomy" id="1798473"/>
    <lineage>
        <taxon>Bacteria</taxon>
        <taxon>Candidatus Joergenseniibacteriota</taxon>
    </lineage>
</organism>
<evidence type="ECO:0000313" key="2">
    <source>
        <dbReference type="EMBL" id="OGG43687.1"/>
    </source>
</evidence>